<accession>A0A3D8T3D0</accession>
<dbReference type="OrthoDB" id="546861at2759"/>
<dbReference type="STRING" id="1810919.A0A3D8T3D0"/>
<comment type="caution">
    <text evidence="1">The sequence shown here is derived from an EMBL/GenBank/DDBJ whole genome shotgun (WGS) entry which is preliminary data.</text>
</comment>
<protein>
    <submittedName>
        <fullName evidence="1">Uncharacterized protein</fullName>
    </submittedName>
</protein>
<proteinExistence type="predicted"/>
<evidence type="ECO:0000313" key="1">
    <source>
        <dbReference type="EMBL" id="RDW93054.1"/>
    </source>
</evidence>
<sequence length="445" mass="50388">MRSGHPQSALPFGSIADILFQIIINVEASTVLSLCLLNKATYDTIKVLEPHICRWFVRLHGVDTFGSIPSLNSGTGKETALTVHTLVRSLYRHELARRLSLHIVPTVWGPFYDDDKAEMDFEAELRLARRLERGLHVLFHMADISRDVKRDPESHQKILATSSSVPDSLGVLAKLLEDYNDFDSDFTFAFPLNKGKKGTRSKGKQNHLIVPSSSPLNHEHSHTKNHLTTLLQSGYTEFEIGKRRLEFRTKHLTDKLEVDLHCTLRMLRELLERMLLRHGPKFWHRDTRNEYSVISWFILNQSPRNLAKLLLTPQNECCHYTHHMDLDAASADTSTSTSTDKCLFSHPLDEYWAAWKDTPDLSPLSAGIGPSIATSTSPISGTATGTSTSCNCNRLIRSWSVKPALFDSRGKDYDRAAERYLKEMWSQRHVGLHQAFTMGVFAAVL</sequence>
<reference evidence="1 2" key="1">
    <citation type="journal article" date="2018" name="IMA Fungus">
        <title>IMA Genome-F 9: Draft genome sequence of Annulohypoxylon stygium, Aspergillus mulundensis, Berkeleyomyces basicola (syn. Thielaviopsis basicola), Ceratocystis smalleyi, two Cercospora beticola strains, Coleophoma cylindrospora, Fusarium fracticaudum, Phialophora cf. hyalina, and Morchella septimelata.</title>
        <authorList>
            <person name="Wingfield B.D."/>
            <person name="Bills G.F."/>
            <person name="Dong Y."/>
            <person name="Huang W."/>
            <person name="Nel W.J."/>
            <person name="Swalarsk-Parry B.S."/>
            <person name="Vaghefi N."/>
            <person name="Wilken P.M."/>
            <person name="An Z."/>
            <person name="de Beer Z.W."/>
            <person name="De Vos L."/>
            <person name="Chen L."/>
            <person name="Duong T.A."/>
            <person name="Gao Y."/>
            <person name="Hammerbacher A."/>
            <person name="Kikkert J.R."/>
            <person name="Li Y."/>
            <person name="Li H."/>
            <person name="Li K."/>
            <person name="Li Q."/>
            <person name="Liu X."/>
            <person name="Ma X."/>
            <person name="Naidoo K."/>
            <person name="Pethybridge S.J."/>
            <person name="Sun J."/>
            <person name="Steenkamp E.T."/>
            <person name="van der Nest M.A."/>
            <person name="van Wyk S."/>
            <person name="Wingfield M.J."/>
            <person name="Xiong C."/>
            <person name="Yue Q."/>
            <person name="Zhang X."/>
        </authorList>
    </citation>
    <scope>NUCLEOTIDE SEQUENCE [LARGE SCALE GENOMIC DNA]</scope>
    <source>
        <strain evidence="1 2">DSM 5745</strain>
    </source>
</reference>
<dbReference type="AlphaFoldDB" id="A0A3D8T3D0"/>
<gene>
    <name evidence="1" type="ORF">DSM5745_00376</name>
</gene>
<dbReference type="RefSeq" id="XP_026608237.1">
    <property type="nucleotide sequence ID" value="XM_026742392.1"/>
</dbReference>
<keyword evidence="2" id="KW-1185">Reference proteome</keyword>
<dbReference type="EMBL" id="PVWQ01000001">
    <property type="protein sequence ID" value="RDW93054.1"/>
    <property type="molecule type" value="Genomic_DNA"/>
</dbReference>
<dbReference type="Proteomes" id="UP000256690">
    <property type="component" value="Unassembled WGS sequence"/>
</dbReference>
<evidence type="ECO:0000313" key="2">
    <source>
        <dbReference type="Proteomes" id="UP000256690"/>
    </source>
</evidence>
<dbReference type="GeneID" id="38110746"/>
<organism evidence="1 2">
    <name type="scientific">Aspergillus mulundensis</name>
    <dbReference type="NCBI Taxonomy" id="1810919"/>
    <lineage>
        <taxon>Eukaryota</taxon>
        <taxon>Fungi</taxon>
        <taxon>Dikarya</taxon>
        <taxon>Ascomycota</taxon>
        <taxon>Pezizomycotina</taxon>
        <taxon>Eurotiomycetes</taxon>
        <taxon>Eurotiomycetidae</taxon>
        <taxon>Eurotiales</taxon>
        <taxon>Aspergillaceae</taxon>
        <taxon>Aspergillus</taxon>
        <taxon>Aspergillus subgen. Nidulantes</taxon>
    </lineage>
</organism>
<name>A0A3D8T3D0_9EURO</name>